<gene>
    <name evidence="2" type="ORF">FA13DRAFT_714103</name>
</gene>
<comment type="caution">
    <text evidence="2">The sequence shown here is derived from an EMBL/GenBank/DDBJ whole genome shotgun (WGS) entry which is preliminary data.</text>
</comment>
<organism evidence="2 3">
    <name type="scientific">Coprinellus micaceus</name>
    <name type="common">Glistening ink-cap mushroom</name>
    <name type="synonym">Coprinus micaceus</name>
    <dbReference type="NCBI Taxonomy" id="71717"/>
    <lineage>
        <taxon>Eukaryota</taxon>
        <taxon>Fungi</taxon>
        <taxon>Dikarya</taxon>
        <taxon>Basidiomycota</taxon>
        <taxon>Agaricomycotina</taxon>
        <taxon>Agaricomycetes</taxon>
        <taxon>Agaricomycetidae</taxon>
        <taxon>Agaricales</taxon>
        <taxon>Agaricineae</taxon>
        <taxon>Psathyrellaceae</taxon>
        <taxon>Coprinellus</taxon>
    </lineage>
</organism>
<keyword evidence="3" id="KW-1185">Reference proteome</keyword>
<evidence type="ECO:0000313" key="2">
    <source>
        <dbReference type="EMBL" id="TEB37957.1"/>
    </source>
</evidence>
<sequence length="268" mass="29129">MSGVFDNGGGISIRGMRVGSINVHYSSPRRAHASIESDYEGNRGRTSVDTVGSMNRSPSRERVCHCHSGASVFTTLVNGAEFLLGVSDEDYSDGDQSSQLSSDSSTSTVQGILEMYNSTGTAHPNRHSSQTYSVANTRPPSRWPTPRKISTASRRQPQTVLSTSSPTTHSQPFAQAPHCFPHPASRFFGPSPPPAYRGTLPFQTYVGQQQGHGSGYIHTPTVSVLALPVHASACSVAPQYYYPMYPPSTSQQVTVYPKRKKRPKKGYF</sequence>
<evidence type="ECO:0000256" key="1">
    <source>
        <dbReference type="SAM" id="MobiDB-lite"/>
    </source>
</evidence>
<dbReference type="Proteomes" id="UP000298030">
    <property type="component" value="Unassembled WGS sequence"/>
</dbReference>
<reference evidence="2 3" key="1">
    <citation type="journal article" date="2019" name="Nat. Ecol. Evol.">
        <title>Megaphylogeny resolves global patterns of mushroom evolution.</title>
        <authorList>
            <person name="Varga T."/>
            <person name="Krizsan K."/>
            <person name="Foldi C."/>
            <person name="Dima B."/>
            <person name="Sanchez-Garcia M."/>
            <person name="Sanchez-Ramirez S."/>
            <person name="Szollosi G.J."/>
            <person name="Szarkandi J.G."/>
            <person name="Papp V."/>
            <person name="Albert L."/>
            <person name="Andreopoulos W."/>
            <person name="Angelini C."/>
            <person name="Antonin V."/>
            <person name="Barry K.W."/>
            <person name="Bougher N.L."/>
            <person name="Buchanan P."/>
            <person name="Buyck B."/>
            <person name="Bense V."/>
            <person name="Catcheside P."/>
            <person name="Chovatia M."/>
            <person name="Cooper J."/>
            <person name="Damon W."/>
            <person name="Desjardin D."/>
            <person name="Finy P."/>
            <person name="Geml J."/>
            <person name="Haridas S."/>
            <person name="Hughes K."/>
            <person name="Justo A."/>
            <person name="Karasinski D."/>
            <person name="Kautmanova I."/>
            <person name="Kiss B."/>
            <person name="Kocsube S."/>
            <person name="Kotiranta H."/>
            <person name="LaButti K.M."/>
            <person name="Lechner B.E."/>
            <person name="Liimatainen K."/>
            <person name="Lipzen A."/>
            <person name="Lukacs Z."/>
            <person name="Mihaltcheva S."/>
            <person name="Morgado L.N."/>
            <person name="Niskanen T."/>
            <person name="Noordeloos M.E."/>
            <person name="Ohm R.A."/>
            <person name="Ortiz-Santana B."/>
            <person name="Ovrebo C."/>
            <person name="Racz N."/>
            <person name="Riley R."/>
            <person name="Savchenko A."/>
            <person name="Shiryaev A."/>
            <person name="Soop K."/>
            <person name="Spirin V."/>
            <person name="Szebenyi C."/>
            <person name="Tomsovsky M."/>
            <person name="Tulloss R.E."/>
            <person name="Uehling J."/>
            <person name="Grigoriev I.V."/>
            <person name="Vagvolgyi C."/>
            <person name="Papp T."/>
            <person name="Martin F.M."/>
            <person name="Miettinen O."/>
            <person name="Hibbett D.S."/>
            <person name="Nagy L.G."/>
        </authorList>
    </citation>
    <scope>NUCLEOTIDE SEQUENCE [LARGE SCALE GENOMIC DNA]</scope>
    <source>
        <strain evidence="2 3">FP101781</strain>
    </source>
</reference>
<name>A0A4Y7TUV6_COPMI</name>
<dbReference type="EMBL" id="QPFP01000003">
    <property type="protein sequence ID" value="TEB37957.1"/>
    <property type="molecule type" value="Genomic_DNA"/>
</dbReference>
<feature type="compositionally biased region" description="Polar residues" evidence="1">
    <location>
        <begin position="44"/>
        <end position="57"/>
    </location>
</feature>
<feature type="compositionally biased region" description="Polar residues" evidence="1">
    <location>
        <begin position="148"/>
        <end position="172"/>
    </location>
</feature>
<feature type="region of interest" description="Disordered" evidence="1">
    <location>
        <begin position="30"/>
        <end position="60"/>
    </location>
</feature>
<proteinExistence type="predicted"/>
<evidence type="ECO:0000313" key="3">
    <source>
        <dbReference type="Proteomes" id="UP000298030"/>
    </source>
</evidence>
<protein>
    <submittedName>
        <fullName evidence="2">Uncharacterized protein</fullName>
    </submittedName>
</protein>
<feature type="compositionally biased region" description="Polar residues" evidence="1">
    <location>
        <begin position="118"/>
        <end position="139"/>
    </location>
</feature>
<feature type="region of interest" description="Disordered" evidence="1">
    <location>
        <begin position="118"/>
        <end position="172"/>
    </location>
</feature>
<dbReference type="AlphaFoldDB" id="A0A4Y7TUV6"/>
<accession>A0A4Y7TUV6</accession>